<feature type="region of interest" description="Disordered" evidence="2">
    <location>
        <begin position="57"/>
        <end position="134"/>
    </location>
</feature>
<evidence type="ECO:0000256" key="1">
    <source>
        <dbReference type="SAM" id="Coils"/>
    </source>
</evidence>
<feature type="region of interest" description="Disordered" evidence="2">
    <location>
        <begin position="1"/>
        <end position="36"/>
    </location>
</feature>
<dbReference type="EMBL" id="CM029051">
    <property type="protein sequence ID" value="KAG2561171.1"/>
    <property type="molecule type" value="Genomic_DNA"/>
</dbReference>
<name>A0A8T0PGD2_PANVG</name>
<evidence type="ECO:0000313" key="4">
    <source>
        <dbReference type="Proteomes" id="UP000823388"/>
    </source>
</evidence>
<feature type="coiled-coil region" evidence="1">
    <location>
        <begin position="187"/>
        <end position="293"/>
    </location>
</feature>
<proteinExistence type="predicted"/>
<dbReference type="AlphaFoldDB" id="A0A8T0PGD2"/>
<evidence type="ECO:0000313" key="3">
    <source>
        <dbReference type="EMBL" id="KAG2561171.1"/>
    </source>
</evidence>
<comment type="caution">
    <text evidence="3">The sequence shown here is derived from an EMBL/GenBank/DDBJ whole genome shotgun (WGS) entry which is preliminary data.</text>
</comment>
<sequence length="336" mass="36652">MLGSGLGRRVLRVARQRVGSASNSGPAPTGSTPGIGLVRASQRLVVVRRSNMSAAAIKRSPVASATTREEVIAPASPKGGEDTPFAGASVEMTEETCSVEPDKPVAPTTRAPPAPGRRGPSGSGRSTGVDPDEVPVGLIEDDLLSAELCNESIDSLRCVYKHFKRVAERCRLKSSILAVKAEKLQDAHSLIQELVEKDAEIAELRRQQSVFQAGGSTVIRNEDLARCQQERDRALKEYEDLKQANADLQEYKKSMEADLRSADKKPAQNLSTIQKLNRDVERRDKEIMDLEGAARQVIDLVQPPRPGVADCSSVLERLRRVPEWLKDSSQGRDSRK</sequence>
<organism evidence="3 4">
    <name type="scientific">Panicum virgatum</name>
    <name type="common">Blackwell switchgrass</name>
    <dbReference type="NCBI Taxonomy" id="38727"/>
    <lineage>
        <taxon>Eukaryota</taxon>
        <taxon>Viridiplantae</taxon>
        <taxon>Streptophyta</taxon>
        <taxon>Embryophyta</taxon>
        <taxon>Tracheophyta</taxon>
        <taxon>Spermatophyta</taxon>
        <taxon>Magnoliopsida</taxon>
        <taxon>Liliopsida</taxon>
        <taxon>Poales</taxon>
        <taxon>Poaceae</taxon>
        <taxon>PACMAD clade</taxon>
        <taxon>Panicoideae</taxon>
        <taxon>Panicodae</taxon>
        <taxon>Paniceae</taxon>
        <taxon>Panicinae</taxon>
        <taxon>Panicum</taxon>
        <taxon>Panicum sect. Hiantes</taxon>
    </lineage>
</organism>
<feature type="compositionally biased region" description="Low complexity" evidence="2">
    <location>
        <begin position="116"/>
        <end position="128"/>
    </location>
</feature>
<keyword evidence="4" id="KW-1185">Reference proteome</keyword>
<evidence type="ECO:0000256" key="2">
    <source>
        <dbReference type="SAM" id="MobiDB-lite"/>
    </source>
</evidence>
<dbReference type="Proteomes" id="UP000823388">
    <property type="component" value="Chromosome 8K"/>
</dbReference>
<gene>
    <name evidence="3" type="ORF">PVAP13_8KG147000</name>
</gene>
<accession>A0A8T0PGD2</accession>
<protein>
    <submittedName>
        <fullName evidence="3">Uncharacterized protein</fullName>
    </submittedName>
</protein>
<feature type="compositionally biased region" description="Polar residues" evidence="2">
    <location>
        <begin position="19"/>
        <end position="32"/>
    </location>
</feature>
<keyword evidence="1" id="KW-0175">Coiled coil</keyword>
<reference evidence="3" key="1">
    <citation type="submission" date="2020-05" db="EMBL/GenBank/DDBJ databases">
        <title>WGS assembly of Panicum virgatum.</title>
        <authorList>
            <person name="Lovell J.T."/>
            <person name="Jenkins J."/>
            <person name="Shu S."/>
            <person name="Juenger T.E."/>
            <person name="Schmutz J."/>
        </authorList>
    </citation>
    <scope>NUCLEOTIDE SEQUENCE</scope>
    <source>
        <strain evidence="3">AP13</strain>
    </source>
</reference>